<evidence type="ECO:0000256" key="12">
    <source>
        <dbReference type="ARBA" id="ARBA00022946"/>
    </source>
</evidence>
<reference evidence="21" key="1">
    <citation type="submission" date="2025-08" db="UniProtKB">
        <authorList>
            <consortium name="RefSeq"/>
        </authorList>
    </citation>
    <scope>IDENTIFICATION</scope>
    <source>
        <strain evidence="21">USDA-PBARC FA_bdor</strain>
        <tissue evidence="21">Whole organism</tissue>
    </source>
</reference>
<evidence type="ECO:0000313" key="21">
    <source>
        <dbReference type="RefSeq" id="XP_011303424.1"/>
    </source>
</evidence>
<keyword evidence="7 21" id="KW-0645">Protease</keyword>
<dbReference type="KEGG" id="fas:105266736"/>
<keyword evidence="12" id="KW-0809">Transit peptide</keyword>
<keyword evidence="11" id="KW-0720">Serine protease</keyword>
<evidence type="ECO:0000256" key="3">
    <source>
        <dbReference type="ARBA" id="ARBA00004375"/>
    </source>
</evidence>
<dbReference type="InterPro" id="IPR001478">
    <property type="entry name" value="PDZ"/>
</dbReference>
<dbReference type="GO" id="GO:0007005">
    <property type="term" value="P:mitochondrion organization"/>
    <property type="evidence" value="ECO:0007669"/>
    <property type="project" value="UniProtKB-ARBA"/>
</dbReference>
<evidence type="ECO:0000256" key="14">
    <source>
        <dbReference type="ARBA" id="ARBA00023128"/>
    </source>
</evidence>
<dbReference type="SUPFAM" id="SSF50156">
    <property type="entry name" value="PDZ domain-like"/>
    <property type="match status" value="1"/>
</dbReference>
<dbReference type="GeneID" id="105266736"/>
<dbReference type="InterPro" id="IPR036034">
    <property type="entry name" value="PDZ_sf"/>
</dbReference>
<dbReference type="InterPro" id="IPR009003">
    <property type="entry name" value="Peptidase_S1_PA"/>
</dbReference>
<evidence type="ECO:0000256" key="1">
    <source>
        <dbReference type="ARBA" id="ARBA00001760"/>
    </source>
</evidence>
<evidence type="ECO:0000256" key="18">
    <source>
        <dbReference type="ARBA" id="ARBA00035606"/>
    </source>
</evidence>
<comment type="similarity">
    <text evidence="4">Belongs to the peptidase S1C family.</text>
</comment>
<evidence type="ECO:0000259" key="19">
    <source>
        <dbReference type="PROSITE" id="PS50106"/>
    </source>
</evidence>
<evidence type="ECO:0000256" key="17">
    <source>
        <dbReference type="ARBA" id="ARBA00029644"/>
    </source>
</evidence>
<dbReference type="GO" id="GO:0005758">
    <property type="term" value="C:mitochondrial intermembrane space"/>
    <property type="evidence" value="ECO:0007669"/>
    <property type="project" value="UniProtKB-SubCell"/>
</dbReference>
<evidence type="ECO:0000256" key="7">
    <source>
        <dbReference type="ARBA" id="ARBA00022670"/>
    </source>
</evidence>
<comment type="catalytic activity">
    <reaction evidence="1">
        <text>Cleavage of non-polar aliphatic amino-acids at the P1 position, with a preference for Val, Ile and Met. At the P2 and P3 positions, Arg is selected most strongly with a secondary preference for other hydrophilic residues.</text>
        <dbReference type="EC" id="3.4.21.108"/>
    </reaction>
</comment>
<dbReference type="AlphaFoldDB" id="A0A9R1T541"/>
<dbReference type="GO" id="GO:0043065">
    <property type="term" value="P:positive regulation of apoptotic process"/>
    <property type="evidence" value="ECO:0007669"/>
    <property type="project" value="TreeGrafter"/>
</dbReference>
<dbReference type="FunFam" id="2.40.10.120:FF:000004">
    <property type="entry name" value="Serine protease HTRA2, mitochondrial"/>
    <property type="match status" value="1"/>
</dbReference>
<evidence type="ECO:0000256" key="8">
    <source>
        <dbReference type="ARBA" id="ARBA00022692"/>
    </source>
</evidence>
<dbReference type="SMART" id="SM00228">
    <property type="entry name" value="PDZ"/>
    <property type="match status" value="1"/>
</dbReference>
<evidence type="ECO:0000256" key="9">
    <source>
        <dbReference type="ARBA" id="ARBA00022703"/>
    </source>
</evidence>
<dbReference type="OrthoDB" id="4217619at2759"/>
<evidence type="ECO:0000313" key="20">
    <source>
        <dbReference type="Proteomes" id="UP000694866"/>
    </source>
</evidence>
<sequence>MAGPLSRVISRILDKNRISYRKSTVVSTYPGLFQNKNAKFSSDSGKTEGKWKKINLTFALTSGGAVCVGYLLYTWRSQLLEFLGAYHPDLSIIPSVYASKNFLITHISENREKYNFIADVVEVSAPSVVYIEIKDQKRMDFFSGKPATTSNGSGFIVSSDGLILTNAHVVVNRPNTLVKVNVRLQDGSTYTGVVEDVDMQSDLATVRINKTNLPVMKLGSSSNIRPGEFVVAIGSPLALSNTITSGVVSSVNRQSAELGLHHKQMGYIQTDAAITFGNSGGPLVNLSGEAIGINAMKVTAGISFAIPIDYAKEFLKKAEARRNSSGIKNTSELTKRRYMGITMLTLTPDILFELQQRNNNIPPSVRHGVLVWKVMLGSPAYIHGLKAGDILTHVNGEAIVSASSIYKVLENPGSLIVTVHRNGQIFDLRIEPEEL</sequence>
<comment type="function">
    <text evidence="18">Serine protease that shows proteolytic activity against a non-specific substrate beta-casein. Promotes or induces cell death either by direct binding to and inhibition of BIRC proteins (also called inhibitor of apoptosis proteins, IAPs), leading to an increase in caspase activity, or by a BIRC inhibition-independent, caspase-independent and serine protease activity-dependent mechanism. Can antagonize antiapoptotic activity of th/Diap1 by directly inducing the degradation of th/Diap1.</text>
</comment>
<dbReference type="Pfam" id="PF17820">
    <property type="entry name" value="PDZ_6"/>
    <property type="match status" value="1"/>
</dbReference>
<name>A0A9R1T541_9HYME</name>
<dbReference type="SUPFAM" id="SSF50494">
    <property type="entry name" value="Trypsin-like serine proteases"/>
    <property type="match status" value="1"/>
</dbReference>
<proteinExistence type="inferred from homology"/>
<dbReference type="PANTHER" id="PTHR22939:SF129">
    <property type="entry name" value="SERINE PROTEASE HTRA2, MITOCHONDRIAL"/>
    <property type="match status" value="1"/>
</dbReference>
<evidence type="ECO:0000256" key="4">
    <source>
        <dbReference type="ARBA" id="ARBA00010541"/>
    </source>
</evidence>
<dbReference type="InterPro" id="IPR001940">
    <property type="entry name" value="Peptidase_S1C"/>
</dbReference>
<evidence type="ECO:0000256" key="13">
    <source>
        <dbReference type="ARBA" id="ARBA00022989"/>
    </source>
</evidence>
<dbReference type="PANTHER" id="PTHR22939">
    <property type="entry name" value="SERINE PROTEASE FAMILY S1C HTRA-RELATED"/>
    <property type="match status" value="1"/>
</dbReference>
<comment type="subcellular location">
    <subcellularLocation>
        <location evidence="3">Mitochondrion intermembrane space</location>
        <topology evidence="3">Single-pass membrane protein</topology>
    </subcellularLocation>
    <subcellularLocation>
        <location evidence="2">Mitochondrion membrane</location>
        <topology evidence="2">Single-pass membrane protein</topology>
    </subcellularLocation>
</comment>
<dbReference type="Pfam" id="PF13365">
    <property type="entry name" value="Trypsin_2"/>
    <property type="match status" value="1"/>
</dbReference>
<dbReference type="Gene3D" id="2.40.10.120">
    <property type="match status" value="1"/>
</dbReference>
<keyword evidence="10" id="KW-0378">Hydrolase</keyword>
<keyword evidence="8" id="KW-0812">Transmembrane</keyword>
<dbReference type="Proteomes" id="UP000694866">
    <property type="component" value="Unplaced"/>
</dbReference>
<gene>
    <name evidence="21" type="primary">HtrA2</name>
</gene>
<dbReference type="GO" id="GO:0004252">
    <property type="term" value="F:serine-type endopeptidase activity"/>
    <property type="evidence" value="ECO:0007669"/>
    <property type="project" value="InterPro"/>
</dbReference>
<evidence type="ECO:0000256" key="11">
    <source>
        <dbReference type="ARBA" id="ARBA00022825"/>
    </source>
</evidence>
<keyword evidence="16" id="KW-0865">Zymogen</keyword>
<dbReference type="InterPro" id="IPR041489">
    <property type="entry name" value="PDZ_6"/>
</dbReference>
<feature type="domain" description="PDZ" evidence="19">
    <location>
        <begin position="352"/>
        <end position="423"/>
    </location>
</feature>
<keyword evidence="14" id="KW-0496">Mitochondrion</keyword>
<organism evidence="20 21">
    <name type="scientific">Fopius arisanus</name>
    <dbReference type="NCBI Taxonomy" id="64838"/>
    <lineage>
        <taxon>Eukaryota</taxon>
        <taxon>Metazoa</taxon>
        <taxon>Ecdysozoa</taxon>
        <taxon>Arthropoda</taxon>
        <taxon>Hexapoda</taxon>
        <taxon>Insecta</taxon>
        <taxon>Pterygota</taxon>
        <taxon>Neoptera</taxon>
        <taxon>Endopterygota</taxon>
        <taxon>Hymenoptera</taxon>
        <taxon>Apocrita</taxon>
        <taxon>Ichneumonoidea</taxon>
        <taxon>Braconidae</taxon>
        <taxon>Opiinae</taxon>
        <taxon>Fopius</taxon>
    </lineage>
</organism>
<dbReference type="GO" id="GO:0031966">
    <property type="term" value="C:mitochondrial membrane"/>
    <property type="evidence" value="ECO:0007669"/>
    <property type="project" value="UniProtKB-SubCell"/>
</dbReference>
<protein>
    <recommendedName>
        <fullName evidence="6">Serine protease HTRA2, mitochondrial</fullName>
        <ecNumber evidence="5">3.4.21.108</ecNumber>
    </recommendedName>
    <alternativeName>
        <fullName evidence="17">High temperature requirement protein A2</fullName>
    </alternativeName>
</protein>
<accession>A0A9R1T541</accession>
<keyword evidence="15" id="KW-0472">Membrane</keyword>
<dbReference type="PROSITE" id="PS50106">
    <property type="entry name" value="PDZ"/>
    <property type="match status" value="1"/>
</dbReference>
<dbReference type="EC" id="3.4.21.108" evidence="5"/>
<dbReference type="CTD" id="27429"/>
<dbReference type="RefSeq" id="XP_011303424.1">
    <property type="nucleotide sequence ID" value="XM_011305122.1"/>
</dbReference>
<evidence type="ECO:0000256" key="16">
    <source>
        <dbReference type="ARBA" id="ARBA00023145"/>
    </source>
</evidence>
<keyword evidence="20" id="KW-1185">Reference proteome</keyword>
<evidence type="ECO:0000256" key="5">
    <source>
        <dbReference type="ARBA" id="ARBA00013033"/>
    </source>
</evidence>
<evidence type="ECO:0000256" key="2">
    <source>
        <dbReference type="ARBA" id="ARBA00004304"/>
    </source>
</evidence>
<evidence type="ECO:0000256" key="15">
    <source>
        <dbReference type="ARBA" id="ARBA00023136"/>
    </source>
</evidence>
<keyword evidence="13" id="KW-1133">Transmembrane helix</keyword>
<dbReference type="GO" id="GO:0006915">
    <property type="term" value="P:apoptotic process"/>
    <property type="evidence" value="ECO:0007669"/>
    <property type="project" value="UniProtKB-KW"/>
</dbReference>
<dbReference type="PRINTS" id="PR00834">
    <property type="entry name" value="PROTEASES2C"/>
</dbReference>
<dbReference type="Gene3D" id="2.30.42.10">
    <property type="match status" value="1"/>
</dbReference>
<dbReference type="GO" id="GO:0006508">
    <property type="term" value="P:proteolysis"/>
    <property type="evidence" value="ECO:0007669"/>
    <property type="project" value="UniProtKB-KW"/>
</dbReference>
<evidence type="ECO:0000256" key="6">
    <source>
        <dbReference type="ARBA" id="ARBA00016929"/>
    </source>
</evidence>
<keyword evidence="9" id="KW-0053">Apoptosis</keyword>
<evidence type="ECO:0000256" key="10">
    <source>
        <dbReference type="ARBA" id="ARBA00022801"/>
    </source>
</evidence>